<evidence type="ECO:0000256" key="3">
    <source>
        <dbReference type="ARBA" id="ARBA00022729"/>
    </source>
</evidence>
<accession>A0A964E5T7</accession>
<organism evidence="5 6">
    <name type="scientific">Acidisoma cellulosilyticum</name>
    <dbReference type="NCBI Taxonomy" id="2802395"/>
    <lineage>
        <taxon>Bacteria</taxon>
        <taxon>Pseudomonadati</taxon>
        <taxon>Pseudomonadota</taxon>
        <taxon>Alphaproteobacteria</taxon>
        <taxon>Acetobacterales</taxon>
        <taxon>Acidocellaceae</taxon>
        <taxon>Acidisoma</taxon>
    </lineage>
</organism>
<evidence type="ECO:0000313" key="5">
    <source>
        <dbReference type="EMBL" id="MCB8882782.1"/>
    </source>
</evidence>
<dbReference type="SUPFAM" id="SSF53822">
    <property type="entry name" value="Periplasmic binding protein-like I"/>
    <property type="match status" value="1"/>
</dbReference>
<dbReference type="EMBL" id="JAESVA010000009">
    <property type="protein sequence ID" value="MCB8882782.1"/>
    <property type="molecule type" value="Genomic_DNA"/>
</dbReference>
<sequence>MSLDKKDFPRRTLLKAAGGGVAAAVATPFLGGPTMADPYKTATFHQLLLLSNEWCTIINDAAHRAADVLGLSYKATTFNLNDSIALTQAQAAAAAGERLFLTNSADGSSLRPISQMLGTVGGYLVNVGSNLPWSSPIEDGPAFTQGFIARENIGFYNSVKCMLNQAVKKFGPNLKILHITAAKGAFVDNLRSNAVHHAVSEFPGAKIVGSLPGNWNAEDGQKATEDLISRYGIPNCIVAQNDGELTGVLAALRGLGIRAGDQVLTCGIDGSTDILRAIKSGKVEATCFQSPAYHGIQATARLFDALNGYKPSAPERFVGFTGVLVTKANVDGVLKRYVDNKNLPFDPKLLSHVISGDKWDPQAPLVPIKYEDYYASAGIAKPAGWQPPAAYAQSIQDGEFDKVTQRYQAAYKLSLEDFDYPGFKG</sequence>
<evidence type="ECO:0000259" key="4">
    <source>
        <dbReference type="Pfam" id="PF13407"/>
    </source>
</evidence>
<comment type="subcellular location">
    <subcellularLocation>
        <location evidence="1">Cell envelope</location>
    </subcellularLocation>
</comment>
<dbReference type="PANTHER" id="PTHR46847">
    <property type="entry name" value="D-ALLOSE-BINDING PERIPLASMIC PROTEIN-RELATED"/>
    <property type="match status" value="1"/>
</dbReference>
<dbReference type="Proteomes" id="UP000721844">
    <property type="component" value="Unassembled WGS sequence"/>
</dbReference>
<comment type="caution">
    <text evidence="5">The sequence shown here is derived from an EMBL/GenBank/DDBJ whole genome shotgun (WGS) entry which is preliminary data.</text>
</comment>
<dbReference type="RefSeq" id="WP_227309438.1">
    <property type="nucleotide sequence ID" value="NZ_JAESVA010000009.1"/>
</dbReference>
<comment type="similarity">
    <text evidence="2">Belongs to the bacterial solute-binding protein 2 family.</text>
</comment>
<keyword evidence="6" id="KW-1185">Reference proteome</keyword>
<dbReference type="InterPro" id="IPR028082">
    <property type="entry name" value="Peripla_BP_I"/>
</dbReference>
<dbReference type="Gene3D" id="3.40.50.2300">
    <property type="match status" value="2"/>
</dbReference>
<dbReference type="InterPro" id="IPR006311">
    <property type="entry name" value="TAT_signal"/>
</dbReference>
<proteinExistence type="inferred from homology"/>
<protein>
    <submittedName>
        <fullName evidence="5">Sugar ABC transporter substrate-binding protein</fullName>
    </submittedName>
</protein>
<dbReference type="PROSITE" id="PS51318">
    <property type="entry name" value="TAT"/>
    <property type="match status" value="1"/>
</dbReference>
<evidence type="ECO:0000256" key="2">
    <source>
        <dbReference type="ARBA" id="ARBA00007639"/>
    </source>
</evidence>
<dbReference type="GO" id="GO:0030313">
    <property type="term" value="C:cell envelope"/>
    <property type="evidence" value="ECO:0007669"/>
    <property type="project" value="UniProtKB-SubCell"/>
</dbReference>
<name>A0A964E5T7_9PROT</name>
<dbReference type="Pfam" id="PF13407">
    <property type="entry name" value="Peripla_BP_4"/>
    <property type="match status" value="1"/>
</dbReference>
<dbReference type="GO" id="GO:0030246">
    <property type="term" value="F:carbohydrate binding"/>
    <property type="evidence" value="ECO:0007669"/>
    <property type="project" value="UniProtKB-ARBA"/>
</dbReference>
<reference evidence="5 6" key="1">
    <citation type="journal article" date="2021" name="Microorganisms">
        <title>Acidisoma silvae sp. nov. and Acidisomacellulosilytica sp. nov., Two Acidophilic Bacteria Isolated from Decaying Wood, Hydrolyzing Cellulose and Producing Poly-3-hydroxybutyrate.</title>
        <authorList>
            <person name="Mieszkin S."/>
            <person name="Pouder E."/>
            <person name="Uroz S."/>
            <person name="Simon-Colin C."/>
            <person name="Alain K."/>
        </authorList>
    </citation>
    <scope>NUCLEOTIDE SEQUENCE [LARGE SCALE GENOMIC DNA]</scope>
    <source>
        <strain evidence="5 6">HW T5.17</strain>
    </source>
</reference>
<dbReference type="CDD" id="cd01536">
    <property type="entry name" value="PBP1_ABC_sugar_binding-like"/>
    <property type="match status" value="1"/>
</dbReference>
<dbReference type="PANTHER" id="PTHR46847:SF1">
    <property type="entry name" value="D-ALLOSE-BINDING PERIPLASMIC PROTEIN-RELATED"/>
    <property type="match status" value="1"/>
</dbReference>
<keyword evidence="3" id="KW-0732">Signal</keyword>
<dbReference type="InterPro" id="IPR025997">
    <property type="entry name" value="SBP_2_dom"/>
</dbReference>
<evidence type="ECO:0000256" key="1">
    <source>
        <dbReference type="ARBA" id="ARBA00004196"/>
    </source>
</evidence>
<gene>
    <name evidence="5" type="ORF">ACELLULO517_21230</name>
</gene>
<evidence type="ECO:0000313" key="6">
    <source>
        <dbReference type="Proteomes" id="UP000721844"/>
    </source>
</evidence>
<feature type="domain" description="Periplasmic binding protein" evidence="4">
    <location>
        <begin position="51"/>
        <end position="308"/>
    </location>
</feature>
<dbReference type="AlphaFoldDB" id="A0A964E5T7"/>